<evidence type="ECO:0000259" key="15">
    <source>
        <dbReference type="SMART" id="SM00225"/>
    </source>
</evidence>
<evidence type="ECO:0000256" key="10">
    <source>
        <dbReference type="ARBA" id="ARBA00023065"/>
    </source>
</evidence>
<feature type="region of interest" description="Disordered" evidence="13">
    <location>
        <begin position="823"/>
        <end position="1195"/>
    </location>
</feature>
<feature type="compositionally biased region" description="Basic and acidic residues" evidence="13">
    <location>
        <begin position="1059"/>
        <end position="1073"/>
    </location>
</feature>
<accession>A0A8B7YFN6</accession>
<evidence type="ECO:0000313" key="16">
    <source>
        <dbReference type="Proteomes" id="UP000694845"/>
    </source>
</evidence>
<keyword evidence="5 14" id="KW-0812">Transmembrane</keyword>
<feature type="compositionally biased region" description="Low complexity" evidence="13">
    <location>
        <begin position="1037"/>
        <end position="1046"/>
    </location>
</feature>
<feature type="region of interest" description="Disordered" evidence="13">
    <location>
        <begin position="48"/>
        <end position="79"/>
    </location>
</feature>
<feature type="transmembrane region" description="Helical" evidence="14">
    <location>
        <begin position="394"/>
        <end position="415"/>
    </location>
</feature>
<dbReference type="KEGG" id="aplc:110980046"/>
<dbReference type="InterPro" id="IPR000210">
    <property type="entry name" value="BTB/POZ_dom"/>
</dbReference>
<dbReference type="CDD" id="cd18378">
    <property type="entry name" value="BTB_POZ_Kv2_KCNB"/>
    <property type="match status" value="1"/>
</dbReference>
<comment type="subcellular location">
    <subcellularLocation>
        <location evidence="1">Membrane</location>
        <topology evidence="1">Multi-pass membrane protein</topology>
    </subcellularLocation>
</comment>
<feature type="compositionally biased region" description="Basic and acidic residues" evidence="13">
    <location>
        <begin position="890"/>
        <end position="908"/>
    </location>
</feature>
<feature type="transmembrane region" description="Helical" evidence="14">
    <location>
        <begin position="455"/>
        <end position="476"/>
    </location>
</feature>
<evidence type="ECO:0000256" key="4">
    <source>
        <dbReference type="ARBA" id="ARBA00022553"/>
    </source>
</evidence>
<dbReference type="AlphaFoldDB" id="A0A8B7YFN6"/>
<feature type="domain" description="BTB" evidence="15">
    <location>
        <begin position="92"/>
        <end position="201"/>
    </location>
</feature>
<evidence type="ECO:0000256" key="13">
    <source>
        <dbReference type="SAM" id="MobiDB-lite"/>
    </source>
</evidence>
<feature type="compositionally biased region" description="Low complexity" evidence="13">
    <location>
        <begin position="871"/>
        <end position="882"/>
    </location>
</feature>
<feature type="region of interest" description="Disordered" evidence="13">
    <location>
        <begin position="570"/>
        <end position="635"/>
    </location>
</feature>
<evidence type="ECO:0000256" key="5">
    <source>
        <dbReference type="ARBA" id="ARBA00022692"/>
    </source>
</evidence>
<evidence type="ECO:0000256" key="6">
    <source>
        <dbReference type="ARBA" id="ARBA00022826"/>
    </source>
</evidence>
<dbReference type="InterPro" id="IPR003968">
    <property type="entry name" value="K_chnl_volt-dep_Kv"/>
</dbReference>
<reference evidence="17 18" key="1">
    <citation type="submission" date="2025-04" db="UniProtKB">
        <authorList>
            <consortium name="RefSeq"/>
        </authorList>
    </citation>
    <scope>IDENTIFICATION</scope>
</reference>
<dbReference type="PANTHER" id="PTHR11537:SF254">
    <property type="entry name" value="POTASSIUM VOLTAGE-GATED CHANNEL PROTEIN SHAB"/>
    <property type="match status" value="1"/>
</dbReference>
<dbReference type="InterPro" id="IPR003971">
    <property type="entry name" value="K_chnl_volt-dep_Kv5/Kv9"/>
</dbReference>
<evidence type="ECO:0000256" key="8">
    <source>
        <dbReference type="ARBA" id="ARBA00022958"/>
    </source>
</evidence>
<dbReference type="InterPro" id="IPR011333">
    <property type="entry name" value="SKP1/BTB/POZ_sf"/>
</dbReference>
<feature type="transmembrane region" description="Helical" evidence="14">
    <location>
        <begin position="248"/>
        <end position="270"/>
    </location>
</feature>
<dbReference type="GO" id="GO:0051260">
    <property type="term" value="P:protein homooligomerization"/>
    <property type="evidence" value="ECO:0007669"/>
    <property type="project" value="InterPro"/>
</dbReference>
<dbReference type="GeneID" id="110980046"/>
<feature type="transmembrane region" description="Helical" evidence="14">
    <location>
        <begin position="324"/>
        <end position="343"/>
    </location>
</feature>
<evidence type="ECO:0000256" key="3">
    <source>
        <dbReference type="ARBA" id="ARBA00022538"/>
    </source>
</evidence>
<feature type="compositionally biased region" description="Polar residues" evidence="13">
    <location>
        <begin position="823"/>
        <end position="834"/>
    </location>
</feature>
<dbReference type="OrthoDB" id="296522at2759"/>
<dbReference type="Gene3D" id="3.30.710.10">
    <property type="entry name" value="Potassium Channel Kv1.1, Chain A"/>
    <property type="match status" value="1"/>
</dbReference>
<evidence type="ECO:0000256" key="2">
    <source>
        <dbReference type="ARBA" id="ARBA00022448"/>
    </source>
</evidence>
<dbReference type="GO" id="GO:0005251">
    <property type="term" value="F:delayed rectifier potassium channel activity"/>
    <property type="evidence" value="ECO:0007669"/>
    <property type="project" value="TreeGrafter"/>
</dbReference>
<protein>
    <submittedName>
        <fullName evidence="17 18">Potassium voltage-gated channel subfamily B member 1-like isoform X1</fullName>
    </submittedName>
</protein>
<gene>
    <name evidence="17 18 19" type="primary">LOC110980046</name>
</gene>
<feature type="transmembrane region" description="Helical" evidence="14">
    <location>
        <begin position="291"/>
        <end position="312"/>
    </location>
</feature>
<dbReference type="InterPro" id="IPR028325">
    <property type="entry name" value="VG_K_chnl"/>
</dbReference>
<feature type="compositionally biased region" description="Basic and acidic residues" evidence="13">
    <location>
        <begin position="674"/>
        <end position="683"/>
    </location>
</feature>
<keyword evidence="16" id="KW-1185">Reference proteome</keyword>
<keyword evidence="4" id="KW-0597">Phosphoprotein</keyword>
<keyword evidence="11 14" id="KW-0472">Membrane</keyword>
<feature type="compositionally biased region" description="Polar residues" evidence="13">
    <location>
        <begin position="1175"/>
        <end position="1187"/>
    </location>
</feature>
<organism evidence="16 19">
    <name type="scientific">Acanthaster planci</name>
    <name type="common">Crown-of-thorns starfish</name>
    <dbReference type="NCBI Taxonomy" id="133434"/>
    <lineage>
        <taxon>Eukaryota</taxon>
        <taxon>Metazoa</taxon>
        <taxon>Echinodermata</taxon>
        <taxon>Eleutherozoa</taxon>
        <taxon>Asterozoa</taxon>
        <taxon>Asteroidea</taxon>
        <taxon>Valvatacea</taxon>
        <taxon>Valvatida</taxon>
        <taxon>Acanthasteridae</taxon>
        <taxon>Acanthaster</taxon>
    </lineage>
</organism>
<dbReference type="PRINTS" id="PR00169">
    <property type="entry name" value="KCHANNEL"/>
</dbReference>
<dbReference type="Pfam" id="PF02214">
    <property type="entry name" value="BTB_2"/>
    <property type="match status" value="1"/>
</dbReference>
<dbReference type="Gene3D" id="1.20.120.350">
    <property type="entry name" value="Voltage-gated potassium channels. Chain C"/>
    <property type="match status" value="1"/>
</dbReference>
<keyword evidence="9 14" id="KW-1133">Transmembrane helix</keyword>
<dbReference type="FunFam" id="1.10.287.70:FF:000034">
    <property type="entry name" value="Potassium voltage-gated channel subfamily B member"/>
    <property type="match status" value="1"/>
</dbReference>
<evidence type="ECO:0000256" key="1">
    <source>
        <dbReference type="ARBA" id="ARBA00004141"/>
    </source>
</evidence>
<dbReference type="PRINTS" id="PR01491">
    <property type="entry name" value="KVCHANNEL"/>
</dbReference>
<keyword evidence="2" id="KW-0813">Transport</keyword>
<feature type="compositionally biased region" description="Polar residues" evidence="13">
    <location>
        <begin position="957"/>
        <end position="966"/>
    </location>
</feature>
<dbReference type="RefSeq" id="XP_022092042.1">
    <property type="nucleotide sequence ID" value="XM_022236350.1"/>
</dbReference>
<feature type="transmembrane region" description="Helical" evidence="14">
    <location>
        <begin position="430"/>
        <end position="448"/>
    </location>
</feature>
<evidence type="ECO:0000256" key="14">
    <source>
        <dbReference type="SAM" id="Phobius"/>
    </source>
</evidence>
<evidence type="ECO:0000313" key="19">
    <source>
        <dbReference type="RefSeq" id="XP_022092049.1"/>
    </source>
</evidence>
<dbReference type="Pfam" id="PF00520">
    <property type="entry name" value="Ion_trans"/>
    <property type="match status" value="1"/>
</dbReference>
<dbReference type="Proteomes" id="UP000694845">
    <property type="component" value="Unplaced"/>
</dbReference>
<keyword evidence="12" id="KW-0407">Ion channel</keyword>
<dbReference type="RefSeq" id="XP_022092049.1">
    <property type="nucleotide sequence ID" value="XM_022236357.1"/>
</dbReference>
<dbReference type="GO" id="GO:0008076">
    <property type="term" value="C:voltage-gated potassium channel complex"/>
    <property type="evidence" value="ECO:0007669"/>
    <property type="project" value="InterPro"/>
</dbReference>
<proteinExistence type="predicted"/>
<evidence type="ECO:0000313" key="18">
    <source>
        <dbReference type="RefSeq" id="XP_022092042.1"/>
    </source>
</evidence>
<feature type="compositionally biased region" description="Basic residues" evidence="13">
    <location>
        <begin position="699"/>
        <end position="710"/>
    </location>
</feature>
<evidence type="ECO:0000256" key="9">
    <source>
        <dbReference type="ARBA" id="ARBA00022989"/>
    </source>
</evidence>
<evidence type="ECO:0000256" key="11">
    <source>
        <dbReference type="ARBA" id="ARBA00023136"/>
    </source>
</evidence>
<evidence type="ECO:0000256" key="12">
    <source>
        <dbReference type="ARBA" id="ARBA00023303"/>
    </source>
</evidence>
<feature type="compositionally biased region" description="Basic residues" evidence="13">
    <location>
        <begin position="916"/>
        <end position="931"/>
    </location>
</feature>
<keyword evidence="3" id="KW-0633">Potassium transport</keyword>
<feature type="compositionally biased region" description="Low complexity" evidence="13">
    <location>
        <begin position="1130"/>
        <end position="1141"/>
    </location>
</feature>
<feature type="region of interest" description="Disordered" evidence="13">
    <location>
        <begin position="667"/>
        <end position="811"/>
    </location>
</feature>
<dbReference type="PANTHER" id="PTHR11537">
    <property type="entry name" value="VOLTAGE-GATED POTASSIUM CHANNEL"/>
    <property type="match status" value="1"/>
</dbReference>
<feature type="compositionally biased region" description="Polar residues" evidence="13">
    <location>
        <begin position="603"/>
        <end position="621"/>
    </location>
</feature>
<dbReference type="PRINTS" id="PR01494">
    <property type="entry name" value="KV9CHANNEL"/>
</dbReference>
<dbReference type="RefSeq" id="XP_022092032.1">
    <property type="nucleotide sequence ID" value="XM_022236340.1"/>
</dbReference>
<dbReference type="FunFam" id="1.20.120.350:FF:000018">
    <property type="entry name" value="Potassium voltage-gated channel subfamily B member"/>
    <property type="match status" value="1"/>
</dbReference>
<dbReference type="Gene3D" id="1.10.287.70">
    <property type="match status" value="1"/>
</dbReference>
<feature type="compositionally biased region" description="Polar residues" evidence="13">
    <location>
        <begin position="1096"/>
        <end position="1107"/>
    </location>
</feature>
<name>A0A8B7YFN6_ACAPL</name>
<dbReference type="FunFam" id="3.30.710.10:FF:000010">
    <property type="entry name" value="Potassium voltage-gated channel subfamily B member"/>
    <property type="match status" value="1"/>
</dbReference>
<keyword evidence="6" id="KW-0631">Potassium channel</keyword>
<sequence>MTPPCTVHAAKRSTRKKCETRGTKLHWLANNLPVELWFEQKKWLTRSRLGSSSREQQTRKKAAMSFTRERSSSRTSSLPDPMAIISQRAKSKRVIVNVGGVRHEVMWRTLNRLPRSRLGRLRDCTTHETIMAICDDYILLDNEYFFDRHPASFNSILNFYRTGKLHLIEGMCPISFANDLQYWGIDELYLETCCQHKYHQKKEQLREEEKRIAESLRETYQENFGTGCWAKQRKNLWDLMEKPNSSKAARVVAVLSILFIILSTIALSLNTMDSFKPKTEDLRKRDADNESLALVESVCIAWFTLEYVLRLISAPNKWKFFKGALNIIDLLAILPYYITLFLTESRESVMQFQNVRRVVQIFRIMRIMRILKLARHSTGLQSLGYTMKRSYKELFLLILFLAIGILLFSSLAYFAEKDVSKTKFKSIPESFWWAAITMTTVGYGDIYPTTLLGRVIGSVCCVCGVLFIALPIPIIVNNFSDYYREQERQEKAMKQREALDKAKMNGSLVSLNIRDVCLDMMDVMDDTAHVLKGSYKGSVHSHSSPHRSISRDETCSNASVDLGAIGMEQQSQPVRELTKDSLPQPYRCGGLGERPTTPRDRTCSSTTYTDHANKQSSSSLASDAFPDTGPTERPNVYRAIGRMGLIVGHSGVGISGQDVDECQNFGSSARKSRKGEEVPHHCDVPSTGLFGTGGEKAGRRGGKVPAKRRSASGISDLVVDPSCPSTTDQPAERGTLSPLQHGPGRSVSESPPQDQRRSRGGTSPNDAEDANETQPLLGSYHPAAEREGTPAPDGRDKEPLQAVGTSAEDQVIVQKLDDGFTTTWTKAGAQSPQREQIAHSVPRSRDKPIKPVLKNPPNSSDERPLDHSSFSRRSSSGDSQTSPGTVCKRVTIEDDRRSVSSTDSEARADGMPQPRLSKKSASKWKPRKFKQKPSVILSGIGNLTSGLRIGHGKSGQRRTGSAPESSVDTDRHYSRTSDSGTSDSGTTPPPNSKSAKGKGRSIKLRPLGFLSPQSPKQRADATAVAPRPIKDVDDSDSQPQHSPSVQFSLPSPGNYGDTPTHRGQSEHNTESEHFIFPPLIQTLARDADQSPLPARSSLSQSQPYTEQPSRHGLDSSAKESVPMDAHDVPSDSSSGSSSRKSPLVIGNGVDPGLVQSPGNDDALRDITLITGAGSKPTSPGSSPISSNHVKRGTFH</sequence>
<evidence type="ECO:0000313" key="17">
    <source>
        <dbReference type="RefSeq" id="XP_022092032.1"/>
    </source>
</evidence>
<feature type="compositionally biased region" description="Basic and acidic residues" evidence="13">
    <location>
        <begin position="783"/>
        <end position="799"/>
    </location>
</feature>
<dbReference type="InterPro" id="IPR027359">
    <property type="entry name" value="Volt_channel_dom_sf"/>
</dbReference>
<keyword evidence="7" id="KW-0851">Voltage-gated channel</keyword>
<keyword evidence="8" id="KW-0630">Potassium</keyword>
<evidence type="ECO:0000256" key="7">
    <source>
        <dbReference type="ARBA" id="ARBA00022882"/>
    </source>
</evidence>
<dbReference type="InterPro" id="IPR005821">
    <property type="entry name" value="Ion_trans_dom"/>
</dbReference>
<dbReference type="GO" id="GO:0001508">
    <property type="term" value="P:action potential"/>
    <property type="evidence" value="ECO:0007669"/>
    <property type="project" value="TreeGrafter"/>
</dbReference>
<dbReference type="InterPro" id="IPR003131">
    <property type="entry name" value="T1-type_BTB"/>
</dbReference>
<dbReference type="SUPFAM" id="SSF81324">
    <property type="entry name" value="Voltage-gated potassium channels"/>
    <property type="match status" value="1"/>
</dbReference>
<dbReference type="SMART" id="SM00225">
    <property type="entry name" value="BTB"/>
    <property type="match status" value="1"/>
</dbReference>
<feature type="compositionally biased region" description="Basic and acidic residues" evidence="13">
    <location>
        <begin position="1108"/>
        <end position="1117"/>
    </location>
</feature>
<dbReference type="SUPFAM" id="SSF54695">
    <property type="entry name" value="POZ domain"/>
    <property type="match status" value="1"/>
</dbReference>
<keyword evidence="10" id="KW-0406">Ion transport</keyword>
<feature type="compositionally biased region" description="Low complexity" evidence="13">
    <location>
        <begin position="976"/>
        <end position="986"/>
    </location>
</feature>